<dbReference type="InterPro" id="IPR002589">
    <property type="entry name" value="Macro_dom"/>
</dbReference>
<dbReference type="PANTHER" id="PTHR11106">
    <property type="entry name" value="GANGLIOSIDE INDUCED DIFFERENTIATION ASSOCIATED PROTEIN 2-RELATED"/>
    <property type="match status" value="1"/>
</dbReference>
<sequence length="181" mass="19532">MKTIRIIKGDITQVAVDAIVNAANTSLLGGGGVDGAIHRKGGAEILAECQKIRAKQGGCGVGEAVVTTAGNLPAQYVIHTVGPTWRKGENNEAILLENAYRNSFKLAESLQLKTVAFPNISTGVYRFPKQAAAQVALRTICEELNKGQSVQEVIFVCFDDENLKIYQEIKADFLSQDIEII</sequence>
<reference evidence="2" key="1">
    <citation type="submission" date="2023-06" db="EMBL/GenBank/DDBJ databases">
        <title>Two novel species of Acinetobacter isolated from motorbike repairing workshop in Vietnam.</title>
        <authorList>
            <person name="Le N.T.T."/>
        </authorList>
    </citation>
    <scope>NUCLEOTIDE SEQUENCE</scope>
    <source>
        <strain evidence="2">VNH17</strain>
    </source>
</reference>
<gene>
    <name evidence="2" type="ORF">QTA56_11780</name>
</gene>
<protein>
    <submittedName>
        <fullName evidence="2">O-acetyl-ADP-ribose deacetylase</fullName>
    </submittedName>
</protein>
<dbReference type="RefSeq" id="WP_267981137.1">
    <property type="nucleotide sequence ID" value="NZ_JAPQKF010000005.1"/>
</dbReference>
<name>A0ABT7WQF0_9GAMM</name>
<dbReference type="Proteomes" id="UP001168524">
    <property type="component" value="Unassembled WGS sequence"/>
</dbReference>
<dbReference type="CDD" id="cd02908">
    <property type="entry name" value="Macro_OAADPr_deacetylase"/>
    <property type="match status" value="1"/>
</dbReference>
<dbReference type="PROSITE" id="PS51154">
    <property type="entry name" value="MACRO"/>
    <property type="match status" value="1"/>
</dbReference>
<evidence type="ECO:0000259" key="1">
    <source>
        <dbReference type="PROSITE" id="PS51154"/>
    </source>
</evidence>
<dbReference type="NCBIfam" id="NF001664">
    <property type="entry name" value="PRK00431.1-6"/>
    <property type="match status" value="1"/>
</dbReference>
<dbReference type="InterPro" id="IPR043472">
    <property type="entry name" value="Macro_dom-like"/>
</dbReference>
<dbReference type="EMBL" id="JAUDZE010000005">
    <property type="protein sequence ID" value="MDN0014904.1"/>
    <property type="molecule type" value="Genomic_DNA"/>
</dbReference>
<dbReference type="SMART" id="SM00506">
    <property type="entry name" value="A1pp"/>
    <property type="match status" value="1"/>
</dbReference>
<accession>A0ABT7WQF0</accession>
<keyword evidence="3" id="KW-1185">Reference proteome</keyword>
<dbReference type="PANTHER" id="PTHR11106:SF27">
    <property type="entry name" value="MACRO DOMAIN-CONTAINING PROTEIN"/>
    <property type="match status" value="1"/>
</dbReference>
<dbReference type="SUPFAM" id="SSF52949">
    <property type="entry name" value="Macro domain-like"/>
    <property type="match status" value="1"/>
</dbReference>
<evidence type="ECO:0000313" key="3">
    <source>
        <dbReference type="Proteomes" id="UP001168524"/>
    </source>
</evidence>
<feature type="domain" description="Macro" evidence="1">
    <location>
        <begin position="1"/>
        <end position="174"/>
    </location>
</feature>
<dbReference type="Gene3D" id="3.40.220.10">
    <property type="entry name" value="Leucine Aminopeptidase, subunit E, domain 1"/>
    <property type="match status" value="1"/>
</dbReference>
<evidence type="ECO:0000313" key="2">
    <source>
        <dbReference type="EMBL" id="MDN0014904.1"/>
    </source>
</evidence>
<organism evidence="2 3">
    <name type="scientific">Acinetobacter thutiue</name>
    <dbReference type="NCBI Taxonomy" id="2998078"/>
    <lineage>
        <taxon>Bacteria</taxon>
        <taxon>Pseudomonadati</taxon>
        <taxon>Pseudomonadota</taxon>
        <taxon>Gammaproteobacteria</taxon>
        <taxon>Moraxellales</taxon>
        <taxon>Moraxellaceae</taxon>
        <taxon>Acinetobacter</taxon>
    </lineage>
</organism>
<dbReference type="Pfam" id="PF01661">
    <property type="entry name" value="Macro"/>
    <property type="match status" value="1"/>
</dbReference>
<comment type="caution">
    <text evidence="2">The sequence shown here is derived from an EMBL/GenBank/DDBJ whole genome shotgun (WGS) entry which is preliminary data.</text>
</comment>
<proteinExistence type="predicted"/>